<keyword evidence="2 3" id="KW-0501">Molybdenum cofactor biosynthesis</keyword>
<dbReference type="InterPro" id="IPR003786">
    <property type="entry name" value="FdhD"/>
</dbReference>
<dbReference type="InterPro" id="IPR016193">
    <property type="entry name" value="Cytidine_deaminase-like"/>
</dbReference>
<evidence type="ECO:0000313" key="5">
    <source>
        <dbReference type="Proteomes" id="UP000290433"/>
    </source>
</evidence>
<keyword evidence="1 3" id="KW-0963">Cytoplasm</keyword>
<dbReference type="EMBL" id="JUIV01000009">
    <property type="protein sequence ID" value="RYJ38355.1"/>
    <property type="molecule type" value="Genomic_DNA"/>
</dbReference>
<evidence type="ECO:0000256" key="3">
    <source>
        <dbReference type="HAMAP-Rule" id="MF_00187"/>
    </source>
</evidence>
<dbReference type="NCBIfam" id="NF001943">
    <property type="entry name" value="PRK00724.1-2"/>
    <property type="match status" value="1"/>
</dbReference>
<dbReference type="Gene3D" id="3.10.20.10">
    <property type="match status" value="1"/>
</dbReference>
<evidence type="ECO:0000256" key="2">
    <source>
        <dbReference type="ARBA" id="ARBA00023150"/>
    </source>
</evidence>
<feature type="active site" description="Cysteine persulfide intermediate" evidence="3">
    <location>
        <position position="127"/>
    </location>
</feature>
<feature type="binding site" evidence="3">
    <location>
        <begin position="270"/>
        <end position="275"/>
    </location>
    <ligand>
        <name>Mo-bis(molybdopterin guanine dinucleotide)</name>
        <dbReference type="ChEBI" id="CHEBI:60539"/>
    </ligand>
</feature>
<dbReference type="Gene3D" id="3.40.140.10">
    <property type="entry name" value="Cytidine Deaminase, domain 2"/>
    <property type="match status" value="1"/>
</dbReference>
<gene>
    <name evidence="3" type="primary">fdhD</name>
    <name evidence="4" type="ORF">NU08_2678</name>
</gene>
<dbReference type="AlphaFoldDB" id="A0A444VXM7"/>
<dbReference type="HAMAP" id="MF_00187">
    <property type="entry name" value="FdhD"/>
    <property type="match status" value="1"/>
</dbReference>
<protein>
    <recommendedName>
        <fullName evidence="3">Sulfur carrier protein FdhD</fullName>
    </recommendedName>
</protein>
<organism evidence="4 5">
    <name type="scientific">Flavobacterium anhuiense</name>
    <dbReference type="NCBI Taxonomy" id="459526"/>
    <lineage>
        <taxon>Bacteria</taxon>
        <taxon>Pseudomonadati</taxon>
        <taxon>Bacteroidota</taxon>
        <taxon>Flavobacteriia</taxon>
        <taxon>Flavobacteriales</taxon>
        <taxon>Flavobacteriaceae</taxon>
        <taxon>Flavobacterium</taxon>
    </lineage>
</organism>
<proteinExistence type="inferred from homology"/>
<reference evidence="4 5" key="1">
    <citation type="submission" date="2014-12" db="EMBL/GenBank/DDBJ databases">
        <title>Genome sequence of Flavobacterium anhuiense RCM74.</title>
        <authorList>
            <person name="Kim J.F."/>
            <person name="Song J.Y."/>
            <person name="Kwak M.-J."/>
            <person name="Lee S.-W."/>
        </authorList>
    </citation>
    <scope>NUCLEOTIDE SEQUENCE [LARGE SCALE GENOMIC DNA]</scope>
    <source>
        <strain evidence="4 5">RCM74</strain>
    </source>
</reference>
<dbReference type="Pfam" id="PF02634">
    <property type="entry name" value="FdhD-NarQ"/>
    <property type="match status" value="1"/>
</dbReference>
<dbReference type="PIRSF" id="PIRSF015626">
    <property type="entry name" value="FdhD"/>
    <property type="match status" value="1"/>
</dbReference>
<dbReference type="PANTHER" id="PTHR30592:SF1">
    <property type="entry name" value="SULFUR CARRIER PROTEIN FDHD"/>
    <property type="match status" value="1"/>
</dbReference>
<dbReference type="RefSeq" id="WP_129747570.1">
    <property type="nucleotide sequence ID" value="NZ_JUIV01000009.1"/>
</dbReference>
<dbReference type="GO" id="GO:0005737">
    <property type="term" value="C:cytoplasm"/>
    <property type="evidence" value="ECO:0007669"/>
    <property type="project" value="UniProtKB-SubCell"/>
</dbReference>
<comment type="function">
    <text evidence="3">Required for formate dehydrogenase (FDH) activity. Acts as a sulfur carrier protein that transfers sulfur from IscS to the molybdenum cofactor prior to its insertion into FDH.</text>
</comment>
<comment type="subcellular location">
    <subcellularLocation>
        <location evidence="3">Cytoplasm</location>
    </subcellularLocation>
</comment>
<dbReference type="NCBIfam" id="TIGR00129">
    <property type="entry name" value="fdhD_narQ"/>
    <property type="match status" value="1"/>
</dbReference>
<comment type="caution">
    <text evidence="4">The sequence shown here is derived from an EMBL/GenBank/DDBJ whole genome shotgun (WGS) entry which is preliminary data.</text>
</comment>
<dbReference type="GO" id="GO:0016783">
    <property type="term" value="F:sulfurtransferase activity"/>
    <property type="evidence" value="ECO:0007669"/>
    <property type="project" value="InterPro"/>
</dbReference>
<dbReference type="GO" id="GO:0006777">
    <property type="term" value="P:Mo-molybdopterin cofactor biosynthetic process"/>
    <property type="evidence" value="ECO:0007669"/>
    <property type="project" value="UniProtKB-UniRule"/>
</dbReference>
<comment type="similarity">
    <text evidence="3">Belongs to the FdhD family.</text>
</comment>
<dbReference type="PANTHER" id="PTHR30592">
    <property type="entry name" value="FORMATE DEHYDROGENASE"/>
    <property type="match status" value="1"/>
</dbReference>
<dbReference type="OrthoDB" id="9782042at2"/>
<dbReference type="SUPFAM" id="SSF53927">
    <property type="entry name" value="Cytidine deaminase-like"/>
    <property type="match status" value="1"/>
</dbReference>
<dbReference type="Proteomes" id="UP000290433">
    <property type="component" value="Unassembled WGS sequence"/>
</dbReference>
<accession>A0A444VXM7</accession>
<name>A0A444VXM7_9FLAO</name>
<evidence type="ECO:0000313" key="4">
    <source>
        <dbReference type="EMBL" id="RYJ38355.1"/>
    </source>
</evidence>
<dbReference type="GO" id="GO:0097163">
    <property type="term" value="F:sulfur carrier activity"/>
    <property type="evidence" value="ECO:0007669"/>
    <property type="project" value="UniProtKB-UniRule"/>
</dbReference>
<sequence>MEITNIGPVSVKDVPITKINAFNSEAVLDMLSVEEPLEIKILYGPENQRTQKNISVTMRTPGNDHELATGFLFTEGIIPSYSIIKEVSHLAGQCTRQKQNSIQVELREDFIPQLMQADRNFYTTSSCGVCGKSSIESIKTVSAFSVKNKTVLHLSREILSQLPHKLRTAQTDFSNTGGIHASGLFSVDGDLILLREDVGRHNALDKLIGSALSADLLPLNKHILLLSGRASFELIQKAAMARISAVAAIGAPSSLAVDLAKEFNMTLIGFLREDRFNVYNSSDVAPILISDLENKTV</sequence>
<evidence type="ECO:0000256" key="1">
    <source>
        <dbReference type="ARBA" id="ARBA00022490"/>
    </source>
</evidence>